<dbReference type="GO" id="GO:0003677">
    <property type="term" value="F:DNA binding"/>
    <property type="evidence" value="ECO:0007669"/>
    <property type="project" value="InterPro"/>
</dbReference>
<dbReference type="Pfam" id="PF01548">
    <property type="entry name" value="DEDD_Tnp_IS110"/>
    <property type="match status" value="1"/>
</dbReference>
<evidence type="ECO:0000313" key="3">
    <source>
        <dbReference type="Proteomes" id="UP000290545"/>
    </source>
</evidence>
<dbReference type="InterPro" id="IPR002525">
    <property type="entry name" value="Transp_IS110-like_N"/>
</dbReference>
<feature type="domain" description="Transposase IS110-like N-terminal" evidence="1">
    <location>
        <begin position="18"/>
        <end position="130"/>
    </location>
</feature>
<dbReference type="GO" id="GO:0004803">
    <property type="term" value="F:transposase activity"/>
    <property type="evidence" value="ECO:0007669"/>
    <property type="project" value="InterPro"/>
</dbReference>
<dbReference type="OrthoDB" id="964423at2"/>
<dbReference type="Proteomes" id="UP000290545">
    <property type="component" value="Unassembled WGS sequence"/>
</dbReference>
<accession>A0A4Q1D068</accession>
<dbReference type="RefSeq" id="WP_129006463.1">
    <property type="nucleotide sequence ID" value="NZ_SDHZ01000006.1"/>
</dbReference>
<name>A0A4Q1D068_9BACT</name>
<comment type="caution">
    <text evidence="2">The sequence shown here is derived from an EMBL/GenBank/DDBJ whole genome shotgun (WGS) entry which is preliminary data.</text>
</comment>
<dbReference type="GO" id="GO:0006313">
    <property type="term" value="P:DNA transposition"/>
    <property type="evidence" value="ECO:0007669"/>
    <property type="project" value="InterPro"/>
</dbReference>
<reference evidence="2 3" key="1">
    <citation type="submission" date="2019-01" db="EMBL/GenBank/DDBJ databases">
        <title>Filimonas sp. strain TTM-71.</title>
        <authorList>
            <person name="Chen W.-M."/>
        </authorList>
    </citation>
    <scope>NUCLEOTIDE SEQUENCE [LARGE SCALE GENOMIC DNA]</scope>
    <source>
        <strain evidence="2 3">TTM-71</strain>
    </source>
</reference>
<evidence type="ECO:0000259" key="1">
    <source>
        <dbReference type="Pfam" id="PF01548"/>
    </source>
</evidence>
<keyword evidence="3" id="KW-1185">Reference proteome</keyword>
<proteinExistence type="predicted"/>
<dbReference type="AlphaFoldDB" id="A0A4Q1D068"/>
<dbReference type="EMBL" id="SDHZ01000006">
    <property type="protein sequence ID" value="RXK80571.1"/>
    <property type="molecule type" value="Genomic_DNA"/>
</dbReference>
<organism evidence="2 3">
    <name type="scientific">Filimonas effusa</name>
    <dbReference type="NCBI Taxonomy" id="2508721"/>
    <lineage>
        <taxon>Bacteria</taxon>
        <taxon>Pseudomonadati</taxon>
        <taxon>Bacteroidota</taxon>
        <taxon>Chitinophagia</taxon>
        <taxon>Chitinophagales</taxon>
        <taxon>Chitinophagaceae</taxon>
        <taxon>Filimonas</taxon>
    </lineage>
</organism>
<sequence length="138" mass="15702">MTSNAIKVTDFAGHNLYVGIDTHHKSWAVSIYSDEFELKTFTQEPNVDQLVKHLQHNYPGGNYHVAYKSGFSGYWLQRSFTQKGIDCQIIHAADVPSSDKESKRKTDRVDCRKIARGLRNGDLNAIYVPDAPLWFLIS</sequence>
<protein>
    <recommendedName>
        <fullName evidence="1">Transposase IS110-like N-terminal domain-containing protein</fullName>
    </recommendedName>
</protein>
<gene>
    <name evidence="2" type="ORF">ESB13_23340</name>
</gene>
<evidence type="ECO:0000313" key="2">
    <source>
        <dbReference type="EMBL" id="RXK80571.1"/>
    </source>
</evidence>